<sequence length="606" mass="69895">MTLKNLVGQKVINEILKSKKNGTDSRVLVVDRFSLRMLSACLKMHEIALEGITRVQDINKSREPLHYLEAVYVLSPANDSVKPLITDFGFRRNRFSDFFGFRISKITDFLFRRKRKERRTQYKAAHVYFTEACPKELSKELYKHISGKYIRTMKHINIAFIPYESQVFSLDFPDGFQCYYNQNRISQRAAAMERMAEQIATLCATLGVYPAVRYRADNERNIEFAQIIRHKLNRYKADDPTMGDGPEKSRSQLLVIDRGVDGVSPLLHELTFQAMAYDLLPSENDVNKCLKSGAEKKVLVDENDDQWKELRHQHIEVVFKNISKNLKTYVTYENNLKKSLTAGDKSSISDLKMIKKMLEYRNQLSNYSSLAEDCLKKYQSKVSRLCKVEQDLAMGVDAEGDEVKDIMRLMHPLLAEENVSPMDKIRIILLYILSKNGISGNFLTKLMKYAAIPNSERTIITNLTSLGFCVINEERSGKQWCPNRKKRKYTYQMSRWTPIIKDVMEDAIDNKLDEEHFPYLAGAPASTGARGITKNTRYGQWHKDRSQQNMKDVPRLIVFIVGGATFSEIRCAYEVTKASNKWEVIIGSTHIISPEEFLKNLKQLSE</sequence>
<dbReference type="PANTHER" id="PTHR11679">
    <property type="entry name" value="VESICLE PROTEIN SORTING-ASSOCIATED"/>
    <property type="match status" value="1"/>
</dbReference>
<name>A0AA88HKI5_ARTSF</name>
<organism evidence="2 3">
    <name type="scientific">Artemia franciscana</name>
    <name type="common">Brine shrimp</name>
    <name type="synonym">Artemia sanfranciscana</name>
    <dbReference type="NCBI Taxonomy" id="6661"/>
    <lineage>
        <taxon>Eukaryota</taxon>
        <taxon>Metazoa</taxon>
        <taxon>Ecdysozoa</taxon>
        <taxon>Arthropoda</taxon>
        <taxon>Crustacea</taxon>
        <taxon>Branchiopoda</taxon>
        <taxon>Anostraca</taxon>
        <taxon>Artemiidae</taxon>
        <taxon>Artemia</taxon>
    </lineage>
</organism>
<dbReference type="Pfam" id="PF00995">
    <property type="entry name" value="Sec1"/>
    <property type="match status" value="1"/>
</dbReference>
<dbReference type="EMBL" id="JAVRJZ010000018">
    <property type="protein sequence ID" value="KAK2708744.1"/>
    <property type="molecule type" value="Genomic_DNA"/>
</dbReference>
<dbReference type="GO" id="GO:0016192">
    <property type="term" value="P:vesicle-mediated transport"/>
    <property type="evidence" value="ECO:0007669"/>
    <property type="project" value="InterPro"/>
</dbReference>
<evidence type="ECO:0000256" key="1">
    <source>
        <dbReference type="ARBA" id="ARBA00009884"/>
    </source>
</evidence>
<dbReference type="InterPro" id="IPR043127">
    <property type="entry name" value="Sec-1-like_dom3a"/>
</dbReference>
<dbReference type="Proteomes" id="UP001187531">
    <property type="component" value="Unassembled WGS sequence"/>
</dbReference>
<dbReference type="InterPro" id="IPR043154">
    <property type="entry name" value="Sec-1-like_dom1"/>
</dbReference>
<reference evidence="2" key="1">
    <citation type="submission" date="2023-07" db="EMBL/GenBank/DDBJ databases">
        <title>Chromosome-level genome assembly of Artemia franciscana.</title>
        <authorList>
            <person name="Jo E."/>
        </authorList>
    </citation>
    <scope>NUCLEOTIDE SEQUENCE</scope>
    <source>
        <tissue evidence="2">Whole body</tissue>
    </source>
</reference>
<comment type="similarity">
    <text evidence="1">Belongs to the STXBP/unc-18/SEC1 family.</text>
</comment>
<dbReference type="InterPro" id="IPR027482">
    <property type="entry name" value="Sec1-like_dom2"/>
</dbReference>
<comment type="caution">
    <text evidence="2">The sequence shown here is derived from an EMBL/GenBank/DDBJ whole genome shotgun (WGS) entry which is preliminary data.</text>
</comment>
<dbReference type="Gene3D" id="3.90.830.10">
    <property type="entry name" value="Syntaxin Binding Protein 1, Chain A, domain 2"/>
    <property type="match status" value="1"/>
</dbReference>
<dbReference type="SUPFAM" id="SSF56815">
    <property type="entry name" value="Sec1/munc18-like (SM) proteins"/>
    <property type="match status" value="1"/>
</dbReference>
<dbReference type="InterPro" id="IPR001619">
    <property type="entry name" value="Sec1-like"/>
</dbReference>
<gene>
    <name evidence="2" type="ORF">QYM36_014371</name>
</gene>
<keyword evidence="3" id="KW-1185">Reference proteome</keyword>
<dbReference type="Gene3D" id="1.25.40.60">
    <property type="match status" value="1"/>
</dbReference>
<accession>A0AA88HKI5</accession>
<protein>
    <recommendedName>
        <fullName evidence="4">Protein ROP</fullName>
    </recommendedName>
</protein>
<evidence type="ECO:0000313" key="2">
    <source>
        <dbReference type="EMBL" id="KAK2708744.1"/>
    </source>
</evidence>
<evidence type="ECO:0000313" key="3">
    <source>
        <dbReference type="Proteomes" id="UP001187531"/>
    </source>
</evidence>
<dbReference type="Gene3D" id="3.40.50.2060">
    <property type="match status" value="1"/>
</dbReference>
<dbReference type="PIRSF" id="PIRSF005715">
    <property type="entry name" value="VPS45_Sec1"/>
    <property type="match status" value="1"/>
</dbReference>
<proteinExistence type="inferred from homology"/>
<dbReference type="InterPro" id="IPR036045">
    <property type="entry name" value="Sec1-like_sf"/>
</dbReference>
<dbReference type="AlphaFoldDB" id="A0AA88HKI5"/>
<evidence type="ECO:0008006" key="4">
    <source>
        <dbReference type="Google" id="ProtNLM"/>
    </source>
</evidence>
<dbReference type="Gene3D" id="3.40.50.1910">
    <property type="match status" value="1"/>
</dbReference>